<reference evidence="2" key="1">
    <citation type="submission" date="2024-06" db="EMBL/GenBank/DDBJ databases">
        <authorList>
            <person name="Liu X."/>
            <person name="Lenzi L."/>
            <person name="Haldenby T S."/>
            <person name="Uol C."/>
        </authorList>
    </citation>
    <scope>NUCLEOTIDE SEQUENCE</scope>
</reference>
<evidence type="ECO:0000256" key="1">
    <source>
        <dbReference type="SAM" id="MobiDB-lite"/>
    </source>
</evidence>
<organism evidence="2 3">
    <name type="scientific">Calicophoron daubneyi</name>
    <name type="common">Rumen fluke</name>
    <name type="synonym">Paramphistomum daubneyi</name>
    <dbReference type="NCBI Taxonomy" id="300641"/>
    <lineage>
        <taxon>Eukaryota</taxon>
        <taxon>Metazoa</taxon>
        <taxon>Spiralia</taxon>
        <taxon>Lophotrochozoa</taxon>
        <taxon>Platyhelminthes</taxon>
        <taxon>Trematoda</taxon>
        <taxon>Digenea</taxon>
        <taxon>Plagiorchiida</taxon>
        <taxon>Pronocephalata</taxon>
        <taxon>Paramphistomoidea</taxon>
        <taxon>Paramphistomidae</taxon>
        <taxon>Calicophoron</taxon>
    </lineage>
</organism>
<evidence type="ECO:0000313" key="2">
    <source>
        <dbReference type="EMBL" id="CAL5138233.1"/>
    </source>
</evidence>
<protein>
    <submittedName>
        <fullName evidence="2">Uncharacterized protein</fullName>
    </submittedName>
</protein>
<dbReference type="EMBL" id="CAXLJL010000489">
    <property type="protein sequence ID" value="CAL5138233.1"/>
    <property type="molecule type" value="Genomic_DNA"/>
</dbReference>
<dbReference type="Proteomes" id="UP001497525">
    <property type="component" value="Unassembled WGS sequence"/>
</dbReference>
<gene>
    <name evidence="2" type="ORF">CDAUBV1_LOCUS12839</name>
</gene>
<feature type="region of interest" description="Disordered" evidence="1">
    <location>
        <begin position="76"/>
        <end position="97"/>
    </location>
</feature>
<evidence type="ECO:0000313" key="3">
    <source>
        <dbReference type="Proteomes" id="UP001497525"/>
    </source>
</evidence>
<sequence>MRQDLAKKFCELRNRREKMSQRSTKLREIHLKHEILSAALNAFPESSPLASSLSSLRVQLDQEDLKLRPWRSRKLAREKTQEAASSSVHPPDVRTKCDIEEGPMKMHCDGLIRGSLEWCMENAIEAGKADTAMRLSDMINERKVTTSRLVKEQALHVVAEKTKTSKNYSQDHVPRAGD</sequence>
<name>A0AAV2TLV1_CALDB</name>
<dbReference type="AlphaFoldDB" id="A0AAV2TLV1"/>
<proteinExistence type="predicted"/>
<comment type="caution">
    <text evidence="2">The sequence shown here is derived from an EMBL/GenBank/DDBJ whole genome shotgun (WGS) entry which is preliminary data.</text>
</comment>
<accession>A0AAV2TLV1</accession>